<reference evidence="1" key="1">
    <citation type="submission" date="2020-09" db="EMBL/GenBank/DDBJ databases">
        <title>Genome-Enabled Discovery of Anthraquinone Biosynthesis in Senna tora.</title>
        <authorList>
            <person name="Kang S.-H."/>
            <person name="Pandey R.P."/>
            <person name="Lee C.-M."/>
            <person name="Sim J.-S."/>
            <person name="Jeong J.-T."/>
            <person name="Choi B.-S."/>
            <person name="Jung M."/>
            <person name="Ginzburg D."/>
            <person name="Zhao K."/>
            <person name="Won S.Y."/>
            <person name="Oh T.-J."/>
            <person name="Yu Y."/>
            <person name="Kim N.-H."/>
            <person name="Lee O.R."/>
            <person name="Lee T.-H."/>
            <person name="Bashyal P."/>
            <person name="Kim T.-S."/>
            <person name="Lee W.-H."/>
            <person name="Kawkins C."/>
            <person name="Kim C.-K."/>
            <person name="Kim J.S."/>
            <person name="Ahn B.O."/>
            <person name="Rhee S.Y."/>
            <person name="Sohng J.K."/>
        </authorList>
    </citation>
    <scope>NUCLEOTIDE SEQUENCE</scope>
    <source>
        <tissue evidence="1">Leaf</tissue>
    </source>
</reference>
<gene>
    <name evidence="1" type="ORF">G2W53_044344</name>
</gene>
<comment type="caution">
    <text evidence="1">The sequence shown here is derived from an EMBL/GenBank/DDBJ whole genome shotgun (WGS) entry which is preliminary data.</text>
</comment>
<organism evidence="1 2">
    <name type="scientific">Senna tora</name>
    <dbReference type="NCBI Taxonomy" id="362788"/>
    <lineage>
        <taxon>Eukaryota</taxon>
        <taxon>Viridiplantae</taxon>
        <taxon>Streptophyta</taxon>
        <taxon>Embryophyta</taxon>
        <taxon>Tracheophyta</taxon>
        <taxon>Spermatophyta</taxon>
        <taxon>Magnoliopsida</taxon>
        <taxon>eudicotyledons</taxon>
        <taxon>Gunneridae</taxon>
        <taxon>Pentapetalae</taxon>
        <taxon>rosids</taxon>
        <taxon>fabids</taxon>
        <taxon>Fabales</taxon>
        <taxon>Fabaceae</taxon>
        <taxon>Caesalpinioideae</taxon>
        <taxon>Cassia clade</taxon>
        <taxon>Senna</taxon>
    </lineage>
</organism>
<proteinExistence type="predicted"/>
<protein>
    <submittedName>
        <fullName evidence="1">Uncharacterized protein</fullName>
    </submittedName>
</protein>
<dbReference type="EMBL" id="JAAIUW010000013">
    <property type="protein sequence ID" value="KAF7805233.1"/>
    <property type="molecule type" value="Genomic_DNA"/>
</dbReference>
<dbReference type="AlphaFoldDB" id="A0A834W101"/>
<name>A0A834W101_9FABA</name>
<dbReference type="Proteomes" id="UP000634136">
    <property type="component" value="Unassembled WGS sequence"/>
</dbReference>
<evidence type="ECO:0000313" key="2">
    <source>
        <dbReference type="Proteomes" id="UP000634136"/>
    </source>
</evidence>
<keyword evidence="2" id="KW-1185">Reference proteome</keyword>
<sequence length="57" mass="6283">MVVFTTSKAGISGNQANYVNSNPDRGYISVETLRFESIFYPISFAPTYFQADCGCTC</sequence>
<accession>A0A834W101</accession>
<evidence type="ECO:0000313" key="1">
    <source>
        <dbReference type="EMBL" id="KAF7805233.1"/>
    </source>
</evidence>